<accession>A0A2R6WAT5</accession>
<dbReference type="Proteomes" id="UP000244005">
    <property type="component" value="Unassembled WGS sequence"/>
</dbReference>
<sequence length="123" mass="13549">MPLSWWRAHGVLLDMGCILTRGSSQKESTVLERKNDECSSTALGIFSVSMSADWWHGSGEFERLMPSRCLGRIRAPVIVISVVDLSSLTILAARSKAASLVLSYGRSSTVRFTIDQRSEPKCT</sequence>
<dbReference type="Gramene" id="Mp5g16800.1">
    <property type="protein sequence ID" value="Mp5g16800.1.cds1"/>
    <property type="gene ID" value="Mp5g16800"/>
</dbReference>
<keyword evidence="1" id="KW-0732">Signal</keyword>
<feature type="chain" id="PRO_5015360193" evidence="1">
    <location>
        <begin position="25"/>
        <end position="123"/>
    </location>
</feature>
<proteinExistence type="predicted"/>
<gene>
    <name evidence="2" type="ORF">MARPO_0117s0026</name>
</gene>
<evidence type="ECO:0000313" key="2">
    <source>
        <dbReference type="EMBL" id="PTQ30967.1"/>
    </source>
</evidence>
<organism evidence="2 3">
    <name type="scientific">Marchantia polymorpha</name>
    <name type="common">Common liverwort</name>
    <name type="synonym">Marchantia aquatica</name>
    <dbReference type="NCBI Taxonomy" id="3197"/>
    <lineage>
        <taxon>Eukaryota</taxon>
        <taxon>Viridiplantae</taxon>
        <taxon>Streptophyta</taxon>
        <taxon>Embryophyta</taxon>
        <taxon>Marchantiophyta</taxon>
        <taxon>Marchantiopsida</taxon>
        <taxon>Marchantiidae</taxon>
        <taxon>Marchantiales</taxon>
        <taxon>Marchantiaceae</taxon>
        <taxon>Marchantia</taxon>
    </lineage>
</organism>
<evidence type="ECO:0000256" key="1">
    <source>
        <dbReference type="SAM" id="SignalP"/>
    </source>
</evidence>
<protein>
    <submittedName>
        <fullName evidence="2">Uncharacterized protein</fullName>
    </submittedName>
</protein>
<reference evidence="3" key="1">
    <citation type="journal article" date="2017" name="Cell">
        <title>Insights into land plant evolution garnered from the Marchantia polymorpha genome.</title>
        <authorList>
            <person name="Bowman J.L."/>
            <person name="Kohchi T."/>
            <person name="Yamato K.T."/>
            <person name="Jenkins J."/>
            <person name="Shu S."/>
            <person name="Ishizaki K."/>
            <person name="Yamaoka S."/>
            <person name="Nishihama R."/>
            <person name="Nakamura Y."/>
            <person name="Berger F."/>
            <person name="Adam C."/>
            <person name="Aki S.S."/>
            <person name="Althoff F."/>
            <person name="Araki T."/>
            <person name="Arteaga-Vazquez M.A."/>
            <person name="Balasubrmanian S."/>
            <person name="Barry K."/>
            <person name="Bauer D."/>
            <person name="Boehm C.R."/>
            <person name="Briginshaw L."/>
            <person name="Caballero-Perez J."/>
            <person name="Catarino B."/>
            <person name="Chen F."/>
            <person name="Chiyoda S."/>
            <person name="Chovatia M."/>
            <person name="Davies K.M."/>
            <person name="Delmans M."/>
            <person name="Demura T."/>
            <person name="Dierschke T."/>
            <person name="Dolan L."/>
            <person name="Dorantes-Acosta A.E."/>
            <person name="Eklund D.M."/>
            <person name="Florent S.N."/>
            <person name="Flores-Sandoval E."/>
            <person name="Fujiyama A."/>
            <person name="Fukuzawa H."/>
            <person name="Galik B."/>
            <person name="Grimanelli D."/>
            <person name="Grimwood J."/>
            <person name="Grossniklaus U."/>
            <person name="Hamada T."/>
            <person name="Haseloff J."/>
            <person name="Hetherington A.J."/>
            <person name="Higo A."/>
            <person name="Hirakawa Y."/>
            <person name="Hundley H.N."/>
            <person name="Ikeda Y."/>
            <person name="Inoue K."/>
            <person name="Inoue S.I."/>
            <person name="Ishida S."/>
            <person name="Jia Q."/>
            <person name="Kakita M."/>
            <person name="Kanazawa T."/>
            <person name="Kawai Y."/>
            <person name="Kawashima T."/>
            <person name="Kennedy M."/>
            <person name="Kinose K."/>
            <person name="Kinoshita T."/>
            <person name="Kohara Y."/>
            <person name="Koide E."/>
            <person name="Komatsu K."/>
            <person name="Kopischke S."/>
            <person name="Kubo M."/>
            <person name="Kyozuka J."/>
            <person name="Lagercrantz U."/>
            <person name="Lin S.S."/>
            <person name="Lindquist E."/>
            <person name="Lipzen A.M."/>
            <person name="Lu C.W."/>
            <person name="De Luna E."/>
            <person name="Martienssen R.A."/>
            <person name="Minamino N."/>
            <person name="Mizutani M."/>
            <person name="Mizutani M."/>
            <person name="Mochizuki N."/>
            <person name="Monte I."/>
            <person name="Mosher R."/>
            <person name="Nagasaki H."/>
            <person name="Nakagami H."/>
            <person name="Naramoto S."/>
            <person name="Nishitani K."/>
            <person name="Ohtani M."/>
            <person name="Okamoto T."/>
            <person name="Okumura M."/>
            <person name="Phillips J."/>
            <person name="Pollak B."/>
            <person name="Reinders A."/>
            <person name="Rovekamp M."/>
            <person name="Sano R."/>
            <person name="Sawa S."/>
            <person name="Schmid M.W."/>
            <person name="Shirakawa M."/>
            <person name="Solano R."/>
            <person name="Spunde A."/>
            <person name="Suetsugu N."/>
            <person name="Sugano S."/>
            <person name="Sugiyama A."/>
            <person name="Sun R."/>
            <person name="Suzuki Y."/>
            <person name="Takenaka M."/>
            <person name="Takezawa D."/>
            <person name="Tomogane H."/>
            <person name="Tsuzuki M."/>
            <person name="Ueda T."/>
            <person name="Umeda M."/>
            <person name="Ward J.M."/>
            <person name="Watanabe Y."/>
            <person name="Yazaki K."/>
            <person name="Yokoyama R."/>
            <person name="Yoshitake Y."/>
            <person name="Yotsui I."/>
            <person name="Zachgo S."/>
            <person name="Schmutz J."/>
        </authorList>
    </citation>
    <scope>NUCLEOTIDE SEQUENCE [LARGE SCALE GENOMIC DNA]</scope>
    <source>
        <strain evidence="3">Tak-1</strain>
    </source>
</reference>
<dbReference type="AlphaFoldDB" id="A0A2R6WAT5"/>
<dbReference type="EMBL" id="KZ772789">
    <property type="protein sequence ID" value="PTQ30967.1"/>
    <property type="molecule type" value="Genomic_DNA"/>
</dbReference>
<keyword evidence="3" id="KW-1185">Reference proteome</keyword>
<name>A0A2R6WAT5_MARPO</name>
<evidence type="ECO:0000313" key="3">
    <source>
        <dbReference type="Proteomes" id="UP000244005"/>
    </source>
</evidence>
<feature type="signal peptide" evidence="1">
    <location>
        <begin position="1"/>
        <end position="24"/>
    </location>
</feature>